<gene>
    <name evidence="1" type="ORF">PODLI_1B029645</name>
</gene>
<evidence type="ECO:0000313" key="2">
    <source>
        <dbReference type="Proteomes" id="UP001178461"/>
    </source>
</evidence>
<organism evidence="1 2">
    <name type="scientific">Podarcis lilfordi</name>
    <name type="common">Lilford's wall lizard</name>
    <dbReference type="NCBI Taxonomy" id="74358"/>
    <lineage>
        <taxon>Eukaryota</taxon>
        <taxon>Metazoa</taxon>
        <taxon>Chordata</taxon>
        <taxon>Craniata</taxon>
        <taxon>Vertebrata</taxon>
        <taxon>Euteleostomi</taxon>
        <taxon>Lepidosauria</taxon>
        <taxon>Squamata</taxon>
        <taxon>Bifurcata</taxon>
        <taxon>Unidentata</taxon>
        <taxon>Episquamata</taxon>
        <taxon>Laterata</taxon>
        <taxon>Lacertibaenia</taxon>
        <taxon>Lacertidae</taxon>
        <taxon>Podarcis</taxon>
    </lineage>
</organism>
<evidence type="ECO:0000313" key="1">
    <source>
        <dbReference type="EMBL" id="CAI5769084.1"/>
    </source>
</evidence>
<protein>
    <submittedName>
        <fullName evidence="1">Uncharacterized protein</fullName>
    </submittedName>
</protein>
<dbReference type="Proteomes" id="UP001178461">
    <property type="component" value="Chromosome 3"/>
</dbReference>
<keyword evidence="2" id="KW-1185">Reference proteome</keyword>
<reference evidence="1" key="1">
    <citation type="submission" date="2022-12" db="EMBL/GenBank/DDBJ databases">
        <authorList>
            <person name="Alioto T."/>
            <person name="Alioto T."/>
            <person name="Gomez Garrido J."/>
        </authorList>
    </citation>
    <scope>NUCLEOTIDE SEQUENCE</scope>
</reference>
<sequence length="76" mass="8882">MREVAGRREGRPRPYMNPVNNLQGHFAALCDSVLRGLNSRCGWSFSLKCCITDKRWHSSYTAHQIIPLRVVIEYRY</sequence>
<proteinExistence type="predicted"/>
<dbReference type="AlphaFoldDB" id="A0AA35K1C2"/>
<accession>A0AA35K1C2</accession>
<name>A0AA35K1C2_9SAUR</name>
<dbReference type="EMBL" id="OX395128">
    <property type="protein sequence ID" value="CAI5769084.1"/>
    <property type="molecule type" value="Genomic_DNA"/>
</dbReference>